<name>A0A1S3S764_SALSA</name>
<dbReference type="OMA" id="LNPRMKK"/>
<evidence type="ECO:0000313" key="5">
    <source>
        <dbReference type="Proteomes" id="UP001652741"/>
    </source>
</evidence>
<dbReference type="Proteomes" id="UP001652741">
    <property type="component" value="Chromosome ssa06"/>
</dbReference>
<accession>A0A1S3S764</accession>
<keyword evidence="1 3" id="KW-0430">Lectin</keyword>
<dbReference type="GeneID" id="100195277"/>
<dbReference type="SMART" id="SM00908">
    <property type="entry name" value="Gal-bind_lectin"/>
    <property type="match status" value="2"/>
</dbReference>
<dbReference type="InterPro" id="IPR001079">
    <property type="entry name" value="Galectin_CRD"/>
</dbReference>
<dbReference type="SUPFAM" id="SSF49899">
    <property type="entry name" value="Concanavalin A-like lectins/glucanases"/>
    <property type="match status" value="2"/>
</dbReference>
<dbReference type="Gene3D" id="2.60.120.200">
    <property type="match status" value="2"/>
</dbReference>
<dbReference type="PANTHER" id="PTHR11346">
    <property type="entry name" value="GALECTIN"/>
    <property type="match status" value="1"/>
</dbReference>
<dbReference type="InterPro" id="IPR044156">
    <property type="entry name" value="Galectin-like"/>
</dbReference>
<dbReference type="AlphaFoldDB" id="A0A1S3S764"/>
<dbReference type="GO" id="GO:0030246">
    <property type="term" value="F:carbohydrate binding"/>
    <property type="evidence" value="ECO:0007669"/>
    <property type="project" value="UniProtKB-UniRule"/>
</dbReference>
<keyword evidence="5" id="KW-1185">Reference proteome</keyword>
<dbReference type="GO" id="GO:0005737">
    <property type="term" value="C:cytoplasm"/>
    <property type="evidence" value="ECO:0007669"/>
    <property type="project" value="TreeGrafter"/>
</dbReference>
<dbReference type="FunFam" id="2.60.120.200:FF:000023">
    <property type="entry name" value="Galectin"/>
    <property type="match status" value="1"/>
</dbReference>
<dbReference type="RefSeq" id="XP_014060178.1">
    <property type="nucleotide sequence ID" value="XM_014204703.2"/>
</dbReference>
<protein>
    <recommendedName>
        <fullName evidence="3">Galectin</fullName>
    </recommendedName>
</protein>
<reference evidence="6" key="1">
    <citation type="submission" date="2025-08" db="UniProtKB">
        <authorList>
            <consortium name="RefSeq"/>
        </authorList>
    </citation>
    <scope>IDENTIFICATION</scope>
</reference>
<evidence type="ECO:0000256" key="2">
    <source>
        <dbReference type="ARBA" id="ARBA00022737"/>
    </source>
</evidence>
<dbReference type="PANTHER" id="PTHR11346:SF111">
    <property type="entry name" value="GALECTIN-12"/>
    <property type="match status" value="1"/>
</dbReference>
<feature type="domain" description="Galectin" evidence="4">
    <location>
        <begin position="213"/>
        <end position="343"/>
    </location>
</feature>
<evidence type="ECO:0000256" key="1">
    <source>
        <dbReference type="ARBA" id="ARBA00022734"/>
    </source>
</evidence>
<keyword evidence="2" id="KW-0677">Repeat</keyword>
<dbReference type="CTD" id="563573"/>
<evidence type="ECO:0000313" key="6">
    <source>
        <dbReference type="RefSeq" id="XP_014060178.1"/>
    </source>
</evidence>
<dbReference type="InterPro" id="IPR013320">
    <property type="entry name" value="ConA-like_dom_sf"/>
</dbReference>
<evidence type="ECO:0000259" key="4">
    <source>
        <dbReference type="PROSITE" id="PS51304"/>
    </source>
</evidence>
<proteinExistence type="predicted"/>
<feature type="domain" description="Galectin" evidence="4">
    <location>
        <begin position="46"/>
        <end position="179"/>
    </location>
</feature>
<organism evidence="5 6">
    <name type="scientific">Salmo salar</name>
    <name type="common">Atlantic salmon</name>
    <dbReference type="NCBI Taxonomy" id="8030"/>
    <lineage>
        <taxon>Eukaryota</taxon>
        <taxon>Metazoa</taxon>
        <taxon>Chordata</taxon>
        <taxon>Craniata</taxon>
        <taxon>Vertebrata</taxon>
        <taxon>Euteleostomi</taxon>
        <taxon>Actinopterygii</taxon>
        <taxon>Neopterygii</taxon>
        <taxon>Teleostei</taxon>
        <taxon>Protacanthopterygii</taxon>
        <taxon>Salmoniformes</taxon>
        <taxon>Salmonidae</taxon>
        <taxon>Salmoninae</taxon>
        <taxon>Salmo</taxon>
    </lineage>
</organism>
<dbReference type="Pfam" id="PF00337">
    <property type="entry name" value="Gal-bind_lectin"/>
    <property type="match status" value="2"/>
</dbReference>
<gene>
    <name evidence="6" type="primary">lgals8a</name>
    <name evidence="6" type="synonym">leg8</name>
    <name evidence="6" type="synonym">lgals8</name>
</gene>
<dbReference type="OrthoDB" id="6251307at2759"/>
<dbReference type="CDD" id="cd00070">
    <property type="entry name" value="GLECT"/>
    <property type="match status" value="2"/>
</dbReference>
<dbReference type="PROSITE" id="PS51304">
    <property type="entry name" value="GALECTIN"/>
    <property type="match status" value="2"/>
</dbReference>
<sequence>MLLTAGTSSWSSCRVQDNWEISSGFPTWKVSDSTSWKLYAKHTIPFAGTILGGLQPGEMVLIQGTVPSDCERFQVDFTCGNSTKPRADIAFHFNPRFKRSPCIVCNTLERESWGKEEILYKNAFTLGSTFEMIVLVQKDEFKVAVNGAHVLQYNHRLDLDKVDTLAISGKVKVQAIGFFPGSNSGPPPPGVVNNRGPQANEALSMSDDLSLPFRGKLSKGLSVGHTITIKGQTSLYPHSFLVNLRVGNTEDIALHLNPRMKAAMFIRNSYLSECWGPEENTLPSFPFSPGEYFEMIILCEAHQFKVAVNGVHQLDYKHRVQDLSRITELEILGDLQLLDIKLW</sequence>
<dbReference type="FunFam" id="2.60.120.200:FF:000124">
    <property type="entry name" value="Galectin-4"/>
    <property type="match status" value="1"/>
</dbReference>
<evidence type="ECO:0000256" key="3">
    <source>
        <dbReference type="RuleBase" id="RU102079"/>
    </source>
</evidence>
<dbReference type="SMART" id="SM00276">
    <property type="entry name" value="GLECT"/>
    <property type="match status" value="2"/>
</dbReference>